<name>A0A1H3DP21_9EURY</name>
<dbReference type="InterPro" id="IPR050680">
    <property type="entry name" value="YpeA/RimI_acetyltransf"/>
</dbReference>
<feature type="domain" description="N-acetyltransferase" evidence="4">
    <location>
        <begin position="37"/>
        <end position="202"/>
    </location>
</feature>
<dbReference type="AlphaFoldDB" id="A0A1H3DP21"/>
<dbReference type="OrthoDB" id="38613at2157"/>
<dbReference type="RefSeq" id="WP_092730197.1">
    <property type="nucleotide sequence ID" value="NZ_FNPC01000001.1"/>
</dbReference>
<evidence type="ECO:0000256" key="2">
    <source>
        <dbReference type="ARBA" id="ARBA00023315"/>
    </source>
</evidence>
<dbReference type="Gene3D" id="3.40.630.30">
    <property type="match status" value="1"/>
</dbReference>
<dbReference type="GO" id="GO:0016747">
    <property type="term" value="F:acyltransferase activity, transferring groups other than amino-acyl groups"/>
    <property type="evidence" value="ECO:0007669"/>
    <property type="project" value="InterPro"/>
</dbReference>
<evidence type="ECO:0000256" key="3">
    <source>
        <dbReference type="SAM" id="MobiDB-lite"/>
    </source>
</evidence>
<feature type="region of interest" description="Disordered" evidence="3">
    <location>
        <begin position="1"/>
        <end position="41"/>
    </location>
</feature>
<evidence type="ECO:0000259" key="4">
    <source>
        <dbReference type="PROSITE" id="PS51186"/>
    </source>
</evidence>
<dbReference type="SUPFAM" id="SSF55729">
    <property type="entry name" value="Acyl-CoA N-acyltransferases (Nat)"/>
    <property type="match status" value="1"/>
</dbReference>
<evidence type="ECO:0000313" key="5">
    <source>
        <dbReference type="EMBL" id="SDX68253.1"/>
    </source>
</evidence>
<proteinExistence type="predicted"/>
<dbReference type="InterPro" id="IPR016181">
    <property type="entry name" value="Acyl_CoA_acyltransferase"/>
</dbReference>
<dbReference type="PANTHER" id="PTHR43420:SF12">
    <property type="entry name" value="N-ACETYLTRANSFERASE DOMAIN-CONTAINING PROTEIN"/>
    <property type="match status" value="1"/>
</dbReference>
<dbReference type="Proteomes" id="UP000199079">
    <property type="component" value="Unassembled WGS sequence"/>
</dbReference>
<evidence type="ECO:0000256" key="1">
    <source>
        <dbReference type="ARBA" id="ARBA00022679"/>
    </source>
</evidence>
<dbReference type="EMBL" id="FNPC01000001">
    <property type="protein sequence ID" value="SDX68253.1"/>
    <property type="molecule type" value="Genomic_DNA"/>
</dbReference>
<protein>
    <submittedName>
        <fullName evidence="5">Acetyltransferase (GNAT) family protein</fullName>
    </submittedName>
</protein>
<gene>
    <name evidence="5" type="ORF">SAMN05216564_10188</name>
</gene>
<dbReference type="CDD" id="cd04301">
    <property type="entry name" value="NAT_SF"/>
    <property type="match status" value="1"/>
</dbReference>
<feature type="compositionally biased region" description="Acidic residues" evidence="3">
    <location>
        <begin position="16"/>
        <end position="33"/>
    </location>
</feature>
<keyword evidence="2" id="KW-0012">Acyltransferase</keyword>
<keyword evidence="6" id="KW-1185">Reference proteome</keyword>
<dbReference type="Pfam" id="PF00583">
    <property type="entry name" value="Acetyltransf_1"/>
    <property type="match status" value="1"/>
</dbReference>
<feature type="compositionally biased region" description="Basic and acidic residues" evidence="3">
    <location>
        <begin position="1"/>
        <end position="15"/>
    </location>
</feature>
<evidence type="ECO:0000313" key="6">
    <source>
        <dbReference type="Proteomes" id="UP000199079"/>
    </source>
</evidence>
<sequence length="202" mass="22183">MTERQADDRNGTNDRDEADDENEATGECETGENEPEHTVVAATMAELDALVDLWLALASDQREAGSHLRVEPNAQVVRDRLAEGIVSEEVFLARVRPTKDAPPGEASSGDDPVGFVLVSRERGSYERDADRGFVDALFVQPGARGRGIGSSLLDRGERRLAAAGVDVVGIEAMASNVDARRLYRRRGYELHRVELEKKLPDR</sequence>
<organism evidence="5 6">
    <name type="scientific">Halopenitus persicus</name>
    <dbReference type="NCBI Taxonomy" id="1048396"/>
    <lineage>
        <taxon>Archaea</taxon>
        <taxon>Methanobacteriati</taxon>
        <taxon>Methanobacteriota</taxon>
        <taxon>Stenosarchaea group</taxon>
        <taxon>Halobacteria</taxon>
        <taxon>Halobacteriales</taxon>
        <taxon>Haloferacaceae</taxon>
        <taxon>Halopenitus</taxon>
    </lineage>
</organism>
<reference evidence="6" key="1">
    <citation type="submission" date="2016-10" db="EMBL/GenBank/DDBJ databases">
        <authorList>
            <person name="Varghese N."/>
            <person name="Submissions S."/>
        </authorList>
    </citation>
    <scope>NUCLEOTIDE SEQUENCE [LARGE SCALE GENOMIC DNA]</scope>
    <source>
        <strain evidence="6">DC30,IBRC 10041,KCTC 4046</strain>
    </source>
</reference>
<accession>A0A1H3DP21</accession>
<dbReference type="InterPro" id="IPR000182">
    <property type="entry name" value="GNAT_dom"/>
</dbReference>
<dbReference type="PANTHER" id="PTHR43420">
    <property type="entry name" value="ACETYLTRANSFERASE"/>
    <property type="match status" value="1"/>
</dbReference>
<keyword evidence="1 5" id="KW-0808">Transferase</keyword>
<dbReference type="PROSITE" id="PS51186">
    <property type="entry name" value="GNAT"/>
    <property type="match status" value="1"/>
</dbReference>